<organism evidence="1 2">
    <name type="scientific">Candidatus Acidulodesulfobacterium ferriphilum</name>
    <dbReference type="NCBI Taxonomy" id="2597223"/>
    <lineage>
        <taxon>Bacteria</taxon>
        <taxon>Deltaproteobacteria</taxon>
        <taxon>Candidatus Acidulodesulfobacterales</taxon>
        <taxon>Candidatus Acidulodesulfobacterium</taxon>
    </lineage>
</organism>
<dbReference type="Proteomes" id="UP000320813">
    <property type="component" value="Unassembled WGS sequence"/>
</dbReference>
<reference evidence="1 2" key="1">
    <citation type="submission" date="2019-01" db="EMBL/GenBank/DDBJ databases">
        <title>Insights into ecological role of a new deltaproteobacterial order Candidatus Sinidesulfobacterales (Sva0485) by metagenomics and metatranscriptomics.</title>
        <authorList>
            <person name="Tan S."/>
            <person name="Liu J."/>
            <person name="Fang Y."/>
            <person name="Hedlund B.P."/>
            <person name="Lian Z.H."/>
            <person name="Huang L.Y."/>
            <person name="Li J.T."/>
            <person name="Huang L.N."/>
            <person name="Li W.J."/>
            <person name="Jiang H.C."/>
            <person name="Dong H.L."/>
            <person name="Shu W.S."/>
        </authorList>
    </citation>
    <scope>NUCLEOTIDE SEQUENCE [LARGE SCALE GENOMIC DNA]</scope>
    <source>
        <strain evidence="1">AP3</strain>
    </source>
</reference>
<gene>
    <name evidence="1" type="ORF">EVJ47_07035</name>
</gene>
<evidence type="ECO:0000313" key="2">
    <source>
        <dbReference type="Proteomes" id="UP000320813"/>
    </source>
</evidence>
<accession>A0A519B9V4</accession>
<dbReference type="AlphaFoldDB" id="A0A519B9V4"/>
<comment type="caution">
    <text evidence="1">The sequence shown here is derived from an EMBL/GenBank/DDBJ whole genome shotgun (WGS) entry which is preliminary data.</text>
</comment>
<evidence type="ECO:0000313" key="1">
    <source>
        <dbReference type="EMBL" id="RZD13988.1"/>
    </source>
</evidence>
<dbReference type="EMBL" id="SGBD01000004">
    <property type="protein sequence ID" value="RZD13988.1"/>
    <property type="molecule type" value="Genomic_DNA"/>
</dbReference>
<evidence type="ECO:0008006" key="3">
    <source>
        <dbReference type="Google" id="ProtNLM"/>
    </source>
</evidence>
<proteinExistence type="predicted"/>
<sequence>MANAHIKENILIQVDKLPYDMQLRVLDFANSLSPKGVKGDSLSKFRGSISSDDLKLIESAIMEGCEKVDMNEW</sequence>
<protein>
    <recommendedName>
        <fullName evidence="3">DUF2281 domain-containing protein</fullName>
    </recommendedName>
</protein>
<name>A0A519B9V4_9DELT</name>